<keyword evidence="6" id="KW-0547">Nucleotide-binding</keyword>
<dbReference type="Gene3D" id="3.40.50.300">
    <property type="entry name" value="P-loop containing nucleotide triphosphate hydrolases"/>
    <property type="match status" value="1"/>
</dbReference>
<evidence type="ECO:0000256" key="6">
    <source>
        <dbReference type="ARBA" id="ARBA00022741"/>
    </source>
</evidence>
<evidence type="ECO:0000256" key="7">
    <source>
        <dbReference type="ARBA" id="ARBA00022824"/>
    </source>
</evidence>
<proteinExistence type="inferred from homology"/>
<evidence type="ECO:0000313" key="13">
    <source>
        <dbReference type="EMBL" id="KAJ8301107.1"/>
    </source>
</evidence>
<evidence type="ECO:0000256" key="11">
    <source>
        <dbReference type="ARBA" id="ARBA00023134"/>
    </source>
</evidence>
<evidence type="ECO:0000256" key="12">
    <source>
        <dbReference type="ARBA" id="ARBA00047660"/>
    </source>
</evidence>
<comment type="caution">
    <text evidence="13">The sequence shown here is derived from an EMBL/GenBank/DDBJ whole genome shotgun (WGS) entry which is preliminary data.</text>
</comment>
<dbReference type="InterPro" id="IPR027417">
    <property type="entry name" value="P-loop_NTPase"/>
</dbReference>
<sequence>MSNETRRLWRDYFPAVNGVVFIVDAAERERFEEARTEITGVLTDENISDVPVAILGNKTDRVECVGVEELIKSLDLSIHLSHNTTQS</sequence>
<keyword evidence="8" id="KW-0931">ER-Golgi transport</keyword>
<reference evidence="13 14" key="1">
    <citation type="submission" date="2022-12" db="EMBL/GenBank/DDBJ databases">
        <title>Chromosome-level genome of Tegillarca granosa.</title>
        <authorList>
            <person name="Kim J."/>
        </authorList>
    </citation>
    <scope>NUCLEOTIDE SEQUENCE [LARGE SCALE GENOMIC DNA]</scope>
    <source>
        <strain evidence="13">Teg-2019</strain>
        <tissue evidence="13">Adductor muscle</tissue>
    </source>
</reference>
<gene>
    <name evidence="13" type="ORF">KUTeg_020094</name>
</gene>
<keyword evidence="5" id="KW-0813">Transport</keyword>
<evidence type="ECO:0000256" key="10">
    <source>
        <dbReference type="ARBA" id="ARBA00023034"/>
    </source>
</evidence>
<dbReference type="EMBL" id="JARBDR010000918">
    <property type="protein sequence ID" value="KAJ8301107.1"/>
    <property type="molecule type" value="Genomic_DNA"/>
</dbReference>
<name>A0ABQ9EC15_TEGGR</name>
<dbReference type="EC" id="3.6.5.2" evidence="4"/>
<keyword evidence="14" id="KW-1185">Reference proteome</keyword>
<dbReference type="Pfam" id="PF00025">
    <property type="entry name" value="Arf"/>
    <property type="match status" value="1"/>
</dbReference>
<accession>A0ABQ9EC15</accession>
<evidence type="ECO:0000256" key="4">
    <source>
        <dbReference type="ARBA" id="ARBA00011984"/>
    </source>
</evidence>
<dbReference type="SUPFAM" id="SSF52540">
    <property type="entry name" value="P-loop containing nucleoside triphosphate hydrolases"/>
    <property type="match status" value="1"/>
</dbReference>
<keyword evidence="7" id="KW-0256">Endoplasmic reticulum</keyword>
<comment type="similarity">
    <text evidence="3">Belongs to the small GTPase superfamily. SAR1 family.</text>
</comment>
<keyword evidence="11" id="KW-0342">GTP-binding</keyword>
<dbReference type="Proteomes" id="UP001217089">
    <property type="component" value="Unassembled WGS sequence"/>
</dbReference>
<protein>
    <recommendedName>
        <fullName evidence="4">small monomeric GTPase</fullName>
        <ecNumber evidence="4">3.6.5.2</ecNumber>
    </recommendedName>
</protein>
<evidence type="ECO:0000256" key="1">
    <source>
        <dbReference type="ARBA" id="ARBA00004240"/>
    </source>
</evidence>
<comment type="subcellular location">
    <subcellularLocation>
        <location evidence="1">Endoplasmic reticulum</location>
    </subcellularLocation>
    <subcellularLocation>
        <location evidence="2">Golgi apparatus</location>
    </subcellularLocation>
</comment>
<organism evidence="13 14">
    <name type="scientific">Tegillarca granosa</name>
    <name type="common">Malaysian cockle</name>
    <name type="synonym">Anadara granosa</name>
    <dbReference type="NCBI Taxonomy" id="220873"/>
    <lineage>
        <taxon>Eukaryota</taxon>
        <taxon>Metazoa</taxon>
        <taxon>Spiralia</taxon>
        <taxon>Lophotrochozoa</taxon>
        <taxon>Mollusca</taxon>
        <taxon>Bivalvia</taxon>
        <taxon>Autobranchia</taxon>
        <taxon>Pteriomorphia</taxon>
        <taxon>Arcoida</taxon>
        <taxon>Arcoidea</taxon>
        <taxon>Arcidae</taxon>
        <taxon>Tegillarca</taxon>
    </lineage>
</organism>
<evidence type="ECO:0000256" key="5">
    <source>
        <dbReference type="ARBA" id="ARBA00022448"/>
    </source>
</evidence>
<dbReference type="InterPro" id="IPR006689">
    <property type="entry name" value="Small_GTPase_ARF/SAR"/>
</dbReference>
<evidence type="ECO:0000313" key="14">
    <source>
        <dbReference type="Proteomes" id="UP001217089"/>
    </source>
</evidence>
<keyword evidence="10" id="KW-0333">Golgi apparatus</keyword>
<dbReference type="InterPro" id="IPR006687">
    <property type="entry name" value="Small_GTPase_SAR1"/>
</dbReference>
<comment type="catalytic activity">
    <reaction evidence="12">
        <text>GTP + H2O = GDP + phosphate + H(+)</text>
        <dbReference type="Rhea" id="RHEA:19669"/>
        <dbReference type="ChEBI" id="CHEBI:15377"/>
        <dbReference type="ChEBI" id="CHEBI:15378"/>
        <dbReference type="ChEBI" id="CHEBI:37565"/>
        <dbReference type="ChEBI" id="CHEBI:43474"/>
        <dbReference type="ChEBI" id="CHEBI:58189"/>
        <dbReference type="EC" id="3.6.5.2"/>
    </reaction>
    <physiologicalReaction direction="left-to-right" evidence="12">
        <dbReference type="Rhea" id="RHEA:19670"/>
    </physiologicalReaction>
</comment>
<evidence type="ECO:0000256" key="2">
    <source>
        <dbReference type="ARBA" id="ARBA00004555"/>
    </source>
</evidence>
<evidence type="ECO:0000256" key="9">
    <source>
        <dbReference type="ARBA" id="ARBA00022927"/>
    </source>
</evidence>
<dbReference type="PANTHER" id="PTHR45684">
    <property type="entry name" value="RE74312P"/>
    <property type="match status" value="1"/>
</dbReference>
<evidence type="ECO:0000256" key="8">
    <source>
        <dbReference type="ARBA" id="ARBA00022892"/>
    </source>
</evidence>
<keyword evidence="9" id="KW-0653">Protein transport</keyword>
<evidence type="ECO:0000256" key="3">
    <source>
        <dbReference type="ARBA" id="ARBA00007507"/>
    </source>
</evidence>
<dbReference type="PRINTS" id="PR00328">
    <property type="entry name" value="SAR1GTPBP"/>
</dbReference>